<accession>A0A3S1BG70</accession>
<comment type="caution">
    <text evidence="1">The sequence shown here is derived from an EMBL/GenBank/DDBJ whole genome shotgun (WGS) entry which is preliminary data.</text>
</comment>
<keyword evidence="2" id="KW-1185">Reference proteome</keyword>
<dbReference type="EMBL" id="RQTK01000107">
    <property type="protein sequence ID" value="RUS87561.1"/>
    <property type="molecule type" value="Genomic_DNA"/>
</dbReference>
<proteinExistence type="predicted"/>
<sequence>MSDWGVALLVIMLVAAMALAIGVLTRLFGVYHLAWCLGTDEEKAGLTTNEKGHGFMVGSNSSDFTLETSGCGKGTHAHYDNLGLQIGKHGDATKSAPETTEEN</sequence>
<dbReference type="AlphaFoldDB" id="A0A3S1BG70"/>
<dbReference type="STRING" id="188477.A0A3S1BG70"/>
<evidence type="ECO:0000313" key="2">
    <source>
        <dbReference type="Proteomes" id="UP000271974"/>
    </source>
</evidence>
<dbReference type="OrthoDB" id="67700at2759"/>
<feature type="non-terminal residue" evidence="1">
    <location>
        <position position="103"/>
    </location>
</feature>
<name>A0A3S1BG70_ELYCH</name>
<organism evidence="1 2">
    <name type="scientific">Elysia chlorotica</name>
    <name type="common">Eastern emerald elysia</name>
    <name type="synonym">Sea slug</name>
    <dbReference type="NCBI Taxonomy" id="188477"/>
    <lineage>
        <taxon>Eukaryota</taxon>
        <taxon>Metazoa</taxon>
        <taxon>Spiralia</taxon>
        <taxon>Lophotrochozoa</taxon>
        <taxon>Mollusca</taxon>
        <taxon>Gastropoda</taxon>
        <taxon>Heterobranchia</taxon>
        <taxon>Euthyneura</taxon>
        <taxon>Panpulmonata</taxon>
        <taxon>Sacoglossa</taxon>
        <taxon>Placobranchoidea</taxon>
        <taxon>Plakobranchidae</taxon>
        <taxon>Elysia</taxon>
    </lineage>
</organism>
<reference evidence="1 2" key="1">
    <citation type="submission" date="2019-01" db="EMBL/GenBank/DDBJ databases">
        <title>A draft genome assembly of the solar-powered sea slug Elysia chlorotica.</title>
        <authorList>
            <person name="Cai H."/>
            <person name="Li Q."/>
            <person name="Fang X."/>
            <person name="Li J."/>
            <person name="Curtis N.E."/>
            <person name="Altenburger A."/>
            <person name="Shibata T."/>
            <person name="Feng M."/>
            <person name="Maeda T."/>
            <person name="Schwartz J.A."/>
            <person name="Shigenobu S."/>
            <person name="Lundholm N."/>
            <person name="Nishiyama T."/>
            <person name="Yang H."/>
            <person name="Hasebe M."/>
            <person name="Li S."/>
            <person name="Pierce S.K."/>
            <person name="Wang J."/>
        </authorList>
    </citation>
    <scope>NUCLEOTIDE SEQUENCE [LARGE SCALE GENOMIC DNA]</scope>
    <source>
        <strain evidence="1">EC2010</strain>
        <tissue evidence="1">Whole organism of an adult</tissue>
    </source>
</reference>
<gene>
    <name evidence="1" type="ORF">EGW08_004667</name>
</gene>
<dbReference type="Proteomes" id="UP000271974">
    <property type="component" value="Unassembled WGS sequence"/>
</dbReference>
<protein>
    <submittedName>
        <fullName evidence="1">Uncharacterized protein</fullName>
    </submittedName>
</protein>
<evidence type="ECO:0000313" key="1">
    <source>
        <dbReference type="EMBL" id="RUS87561.1"/>
    </source>
</evidence>